<dbReference type="CDD" id="cd02440">
    <property type="entry name" value="AdoMet_MTases"/>
    <property type="match status" value="1"/>
</dbReference>
<evidence type="ECO:0000313" key="2">
    <source>
        <dbReference type="Proteomes" id="UP000010824"/>
    </source>
</evidence>
<dbReference type="KEGG" id="mfo:Metfor_1295"/>
<evidence type="ECO:0000313" key="1">
    <source>
        <dbReference type="EMBL" id="AGB02337.1"/>
    </source>
</evidence>
<dbReference type="HOGENOM" id="CLU_1141366_0_0_2"/>
<keyword evidence="1" id="KW-0489">Methyltransferase</keyword>
<gene>
    <name evidence="1" type="ordered locus">Metfor_1295</name>
</gene>
<accession>L0HC73</accession>
<dbReference type="AlphaFoldDB" id="L0HC73"/>
<dbReference type="GO" id="GO:0008168">
    <property type="term" value="F:methyltransferase activity"/>
    <property type="evidence" value="ECO:0007669"/>
    <property type="project" value="UniProtKB-KW"/>
</dbReference>
<reference evidence="2" key="1">
    <citation type="submission" date="2011-12" db="EMBL/GenBank/DDBJ databases">
        <title>Complete sequence of Methanoregula formicicum SMSP.</title>
        <authorList>
            <person name="Lucas S."/>
            <person name="Han J."/>
            <person name="Lapidus A."/>
            <person name="Cheng J.-F."/>
            <person name="Goodwin L."/>
            <person name="Pitluck S."/>
            <person name="Peters L."/>
            <person name="Ovchinnikova G."/>
            <person name="Teshima H."/>
            <person name="Detter J.C."/>
            <person name="Han C."/>
            <person name="Tapia R."/>
            <person name="Land M."/>
            <person name="Hauser L."/>
            <person name="Kyrpides N."/>
            <person name="Ivanova N."/>
            <person name="Pagani I."/>
            <person name="Imachi H."/>
            <person name="Tamaki H."/>
            <person name="Sekiguchi Y."/>
            <person name="Kamagata Y."/>
            <person name="Cadillo-Quiroz H."/>
            <person name="Zinder S."/>
            <person name="Liu W.-T."/>
            <person name="Woyke T."/>
        </authorList>
    </citation>
    <scope>NUCLEOTIDE SEQUENCE [LARGE SCALE GENOMIC DNA]</scope>
    <source>
        <strain evidence="2">DSM 22288 / NBRC 105244 / SMSP</strain>
    </source>
</reference>
<reference evidence="1 2" key="2">
    <citation type="journal article" date="2014" name="Genome Announc.">
        <title>Complete Genome Sequence of Methanoregula formicica SMSPT, a Mesophilic Hydrogenotrophic Methanogen Isolated from a Methanogenic Upflow Anaerobic Sludge Blanket Reactor.</title>
        <authorList>
            <person name="Yamamoto K."/>
            <person name="Tamaki H."/>
            <person name="Cadillo-Quiroz H."/>
            <person name="Imachi H."/>
            <person name="Kyrpides N."/>
            <person name="Woyke T."/>
            <person name="Goodwin L."/>
            <person name="Zinder S.H."/>
            <person name="Kamagata Y."/>
            <person name="Liu W.T."/>
        </authorList>
    </citation>
    <scope>NUCLEOTIDE SEQUENCE [LARGE SCALE GENOMIC DNA]</scope>
    <source>
        <strain evidence="2">DSM 22288 / NBRC 105244 / SMSP</strain>
    </source>
</reference>
<dbReference type="SUPFAM" id="SSF53335">
    <property type="entry name" value="S-adenosyl-L-methionine-dependent methyltransferases"/>
    <property type="match status" value="1"/>
</dbReference>
<dbReference type="EMBL" id="CP003167">
    <property type="protein sequence ID" value="AGB02337.1"/>
    <property type="molecule type" value="Genomic_DNA"/>
</dbReference>
<dbReference type="eggNOG" id="arCOG01779">
    <property type="taxonomic scope" value="Archaea"/>
</dbReference>
<organism evidence="1 2">
    <name type="scientific">Methanoregula formicica (strain DSM 22288 / NBRC 105244 / SMSP)</name>
    <dbReference type="NCBI Taxonomy" id="593750"/>
    <lineage>
        <taxon>Archaea</taxon>
        <taxon>Methanobacteriati</taxon>
        <taxon>Methanobacteriota</taxon>
        <taxon>Stenosarchaea group</taxon>
        <taxon>Methanomicrobia</taxon>
        <taxon>Methanomicrobiales</taxon>
        <taxon>Methanoregulaceae</taxon>
        <taxon>Methanoregula</taxon>
    </lineage>
</organism>
<dbReference type="InterPro" id="IPR029063">
    <property type="entry name" value="SAM-dependent_MTases_sf"/>
</dbReference>
<dbReference type="GO" id="GO:0032259">
    <property type="term" value="P:methylation"/>
    <property type="evidence" value="ECO:0007669"/>
    <property type="project" value="UniProtKB-KW"/>
</dbReference>
<proteinExistence type="predicted"/>
<dbReference type="STRING" id="593750.Metfor_1295"/>
<dbReference type="Gene3D" id="3.40.50.150">
    <property type="entry name" value="Vaccinia Virus protein VP39"/>
    <property type="match status" value="1"/>
</dbReference>
<dbReference type="Proteomes" id="UP000010824">
    <property type="component" value="Chromosome"/>
</dbReference>
<protein>
    <submittedName>
        <fullName evidence="1">Methyltransferase family protein</fullName>
    </submittedName>
</protein>
<dbReference type="Pfam" id="PF13489">
    <property type="entry name" value="Methyltransf_23"/>
    <property type="match status" value="1"/>
</dbReference>
<dbReference type="InParanoid" id="L0HC73"/>
<keyword evidence="2" id="KW-1185">Reference proteome</keyword>
<sequence>MYTGGDYRKNNPTWDVEDAPWKADLIFSLMEKHNLRPATVCDVGCGCGEILFQLKKKLPASTRLTEYEISPRAVELCKERENERLSFSLVNFCDEHGTSCDMILLIDLIEHLEDYYKFLRHVKPRSHYKILHIPLEMFVLAVLHPQFHRGQRKKVGHLHFFSRDMALQVLRDLGYDVLDSSYTAGYALPREYGLKDKLLKIPRALLCPVAPDFTVRVFSGYPLPVLVKS</sequence>
<name>L0HC73_METFS</name>
<keyword evidence="1" id="KW-0808">Transferase</keyword>